<accession>A0AAD3RXN6</accession>
<keyword evidence="2" id="KW-0863">Zinc-finger</keyword>
<evidence type="ECO:0000313" key="6">
    <source>
        <dbReference type="Proteomes" id="UP001279734"/>
    </source>
</evidence>
<evidence type="ECO:0000256" key="4">
    <source>
        <dbReference type="SAM" id="MobiDB-lite"/>
    </source>
</evidence>
<dbReference type="GO" id="GO:0008270">
    <property type="term" value="F:zinc ion binding"/>
    <property type="evidence" value="ECO:0007669"/>
    <property type="project" value="UniProtKB-KW"/>
</dbReference>
<protein>
    <submittedName>
        <fullName evidence="5">Uncharacterized protein</fullName>
    </submittedName>
</protein>
<dbReference type="PANTHER" id="PTHR34451">
    <property type="entry name" value="PHD FINGER FAMILY PROTEIN"/>
    <property type="match status" value="1"/>
</dbReference>
<evidence type="ECO:0000256" key="2">
    <source>
        <dbReference type="ARBA" id="ARBA00022771"/>
    </source>
</evidence>
<evidence type="ECO:0000313" key="5">
    <source>
        <dbReference type="EMBL" id="GMG99810.1"/>
    </source>
</evidence>
<organism evidence="5 6">
    <name type="scientific">Nepenthes gracilis</name>
    <name type="common">Slender pitcher plant</name>
    <dbReference type="NCBI Taxonomy" id="150966"/>
    <lineage>
        <taxon>Eukaryota</taxon>
        <taxon>Viridiplantae</taxon>
        <taxon>Streptophyta</taxon>
        <taxon>Embryophyta</taxon>
        <taxon>Tracheophyta</taxon>
        <taxon>Spermatophyta</taxon>
        <taxon>Magnoliopsida</taxon>
        <taxon>eudicotyledons</taxon>
        <taxon>Gunneridae</taxon>
        <taxon>Pentapetalae</taxon>
        <taxon>Caryophyllales</taxon>
        <taxon>Nepenthaceae</taxon>
        <taxon>Nepenthes</taxon>
    </lineage>
</organism>
<sequence>MNREPAAATTAVCSNCNAEDQWLLHNVRLRGSYRKLCTSCVLKLHPSSFCPTCFSLHDPANPRPSSQSRSILICFKCSSVSHTSCVPPNAPKSPYLCPPCSNPNFKVFYFKTPSNSTSKIQKEGEDPKPNRQIMDQRSAKALLAAAKISASSMSKAAALAKSEAERRVKEAALARKRAKEALEHVALLSARERIKRREVVGEVEVSFSLHKRENLGASKVSGAVNNVGGGRETGFKVQNVVVQMEKNGVISSDGRDEDIGRVVSPPGVVRSLKEQNAGNLNEEKQGSDGVSLSAANNFPGEKLSNGLPSSSSQNLHYNHGAEDDVGPP</sequence>
<dbReference type="PANTHER" id="PTHR34451:SF7">
    <property type="entry name" value="PHD FINGER FAMILY PROTEIN"/>
    <property type="match status" value="1"/>
</dbReference>
<proteinExistence type="predicted"/>
<dbReference type="InterPro" id="IPR011011">
    <property type="entry name" value="Znf_FYVE_PHD"/>
</dbReference>
<dbReference type="Gene3D" id="3.30.40.10">
    <property type="entry name" value="Zinc/RING finger domain, C3HC4 (zinc finger)"/>
    <property type="match status" value="1"/>
</dbReference>
<evidence type="ECO:0000256" key="3">
    <source>
        <dbReference type="ARBA" id="ARBA00022833"/>
    </source>
</evidence>
<keyword evidence="6" id="KW-1185">Reference proteome</keyword>
<keyword evidence="1" id="KW-0479">Metal-binding</keyword>
<keyword evidence="3" id="KW-0862">Zinc</keyword>
<evidence type="ECO:0000256" key="1">
    <source>
        <dbReference type="ARBA" id="ARBA00022723"/>
    </source>
</evidence>
<feature type="compositionally biased region" description="Polar residues" evidence="4">
    <location>
        <begin position="306"/>
        <end position="316"/>
    </location>
</feature>
<dbReference type="Proteomes" id="UP001279734">
    <property type="component" value="Unassembled WGS sequence"/>
</dbReference>
<dbReference type="AlphaFoldDB" id="A0AAD3RXN6"/>
<dbReference type="InterPro" id="IPR013083">
    <property type="entry name" value="Znf_RING/FYVE/PHD"/>
</dbReference>
<comment type="caution">
    <text evidence="5">The sequence shown here is derived from an EMBL/GenBank/DDBJ whole genome shotgun (WGS) entry which is preliminary data.</text>
</comment>
<feature type="region of interest" description="Disordered" evidence="4">
    <location>
        <begin position="249"/>
        <end position="268"/>
    </location>
</feature>
<dbReference type="SUPFAM" id="SSF57903">
    <property type="entry name" value="FYVE/PHD zinc finger"/>
    <property type="match status" value="1"/>
</dbReference>
<dbReference type="EMBL" id="BSYO01000001">
    <property type="protein sequence ID" value="GMG99810.1"/>
    <property type="molecule type" value="Genomic_DNA"/>
</dbReference>
<gene>
    <name evidence="5" type="ORF">Nepgr_001650</name>
</gene>
<feature type="region of interest" description="Disordered" evidence="4">
    <location>
        <begin position="274"/>
        <end position="328"/>
    </location>
</feature>
<name>A0AAD3RXN6_NEPGR</name>
<reference evidence="5" key="1">
    <citation type="submission" date="2023-05" db="EMBL/GenBank/DDBJ databases">
        <title>Nepenthes gracilis genome sequencing.</title>
        <authorList>
            <person name="Fukushima K."/>
        </authorList>
    </citation>
    <scope>NUCLEOTIDE SEQUENCE</scope>
    <source>
        <strain evidence="5">SING2019-196</strain>
    </source>
</reference>